<protein>
    <recommendedName>
        <fullName evidence="4">GntR family transcriptional regulator</fullName>
    </recommendedName>
</protein>
<gene>
    <name evidence="2" type="ORF">ACFOVU_16130</name>
</gene>
<dbReference type="InterPro" id="IPR036388">
    <property type="entry name" value="WH-like_DNA-bd_sf"/>
</dbReference>
<sequence length="96" mass="10564">MISIVQRQGSAAPTRLARPRRRWRRPKSAARAAPPIREALEQLQVEGVVEIGPRVGTLVRRPSRREVVELFQLKEVLEGPGARLPARRGAGGPDSA</sequence>
<accession>A0ABV8FMT5</accession>
<feature type="region of interest" description="Disordered" evidence="1">
    <location>
        <begin position="1"/>
        <end position="35"/>
    </location>
</feature>
<dbReference type="Gene3D" id="1.10.10.10">
    <property type="entry name" value="Winged helix-like DNA-binding domain superfamily/Winged helix DNA-binding domain"/>
    <property type="match status" value="1"/>
</dbReference>
<feature type="compositionally biased region" description="Basic residues" evidence="1">
    <location>
        <begin position="17"/>
        <end position="28"/>
    </location>
</feature>
<proteinExistence type="predicted"/>
<evidence type="ECO:0000313" key="2">
    <source>
        <dbReference type="EMBL" id="MFC3997461.1"/>
    </source>
</evidence>
<evidence type="ECO:0000313" key="3">
    <source>
        <dbReference type="Proteomes" id="UP001595847"/>
    </source>
</evidence>
<dbReference type="SUPFAM" id="SSF46785">
    <property type="entry name" value="Winged helix' DNA-binding domain"/>
    <property type="match status" value="1"/>
</dbReference>
<dbReference type="InterPro" id="IPR036390">
    <property type="entry name" value="WH_DNA-bd_sf"/>
</dbReference>
<comment type="caution">
    <text evidence="2">The sequence shown here is derived from an EMBL/GenBank/DDBJ whole genome shotgun (WGS) entry which is preliminary data.</text>
</comment>
<dbReference type="EMBL" id="JBHSBH010000010">
    <property type="protein sequence ID" value="MFC3997461.1"/>
    <property type="molecule type" value="Genomic_DNA"/>
</dbReference>
<dbReference type="RefSeq" id="WP_378534923.1">
    <property type="nucleotide sequence ID" value="NZ_JBHSBH010000010.1"/>
</dbReference>
<name>A0ABV8FMT5_9ACTN</name>
<evidence type="ECO:0008006" key="4">
    <source>
        <dbReference type="Google" id="ProtNLM"/>
    </source>
</evidence>
<reference evidence="3" key="1">
    <citation type="journal article" date="2019" name="Int. J. Syst. Evol. Microbiol.">
        <title>The Global Catalogue of Microorganisms (GCM) 10K type strain sequencing project: providing services to taxonomists for standard genome sequencing and annotation.</title>
        <authorList>
            <consortium name="The Broad Institute Genomics Platform"/>
            <consortium name="The Broad Institute Genome Sequencing Center for Infectious Disease"/>
            <person name="Wu L."/>
            <person name="Ma J."/>
        </authorList>
    </citation>
    <scope>NUCLEOTIDE SEQUENCE [LARGE SCALE GENOMIC DNA]</scope>
    <source>
        <strain evidence="3">TBRC 1826</strain>
    </source>
</reference>
<organism evidence="2 3">
    <name type="scientific">Nocardiopsis sediminis</name>
    <dbReference type="NCBI Taxonomy" id="1778267"/>
    <lineage>
        <taxon>Bacteria</taxon>
        <taxon>Bacillati</taxon>
        <taxon>Actinomycetota</taxon>
        <taxon>Actinomycetes</taxon>
        <taxon>Streptosporangiales</taxon>
        <taxon>Nocardiopsidaceae</taxon>
        <taxon>Nocardiopsis</taxon>
    </lineage>
</organism>
<evidence type="ECO:0000256" key="1">
    <source>
        <dbReference type="SAM" id="MobiDB-lite"/>
    </source>
</evidence>
<dbReference type="Proteomes" id="UP001595847">
    <property type="component" value="Unassembled WGS sequence"/>
</dbReference>
<keyword evidence="3" id="KW-1185">Reference proteome</keyword>